<dbReference type="AlphaFoldDB" id="A0A2Z6NJ48"/>
<keyword evidence="3" id="KW-1185">Reference proteome</keyword>
<dbReference type="PROSITE" id="PS50878">
    <property type="entry name" value="RT_POL"/>
    <property type="match status" value="1"/>
</dbReference>
<dbReference type="PANTHER" id="PTHR36617:SF5">
    <property type="entry name" value="OS05G0421675 PROTEIN"/>
    <property type="match status" value="1"/>
</dbReference>
<gene>
    <name evidence="2" type="ORF">TSUD_135790</name>
</gene>
<evidence type="ECO:0000313" key="3">
    <source>
        <dbReference type="Proteomes" id="UP000242715"/>
    </source>
</evidence>
<organism evidence="2 3">
    <name type="scientific">Trifolium subterraneum</name>
    <name type="common">Subterranean clover</name>
    <dbReference type="NCBI Taxonomy" id="3900"/>
    <lineage>
        <taxon>Eukaryota</taxon>
        <taxon>Viridiplantae</taxon>
        <taxon>Streptophyta</taxon>
        <taxon>Embryophyta</taxon>
        <taxon>Tracheophyta</taxon>
        <taxon>Spermatophyta</taxon>
        <taxon>Magnoliopsida</taxon>
        <taxon>eudicotyledons</taxon>
        <taxon>Gunneridae</taxon>
        <taxon>Pentapetalae</taxon>
        <taxon>rosids</taxon>
        <taxon>fabids</taxon>
        <taxon>Fabales</taxon>
        <taxon>Fabaceae</taxon>
        <taxon>Papilionoideae</taxon>
        <taxon>50 kb inversion clade</taxon>
        <taxon>NPAAA clade</taxon>
        <taxon>Hologalegina</taxon>
        <taxon>IRL clade</taxon>
        <taxon>Trifolieae</taxon>
        <taxon>Trifolium</taxon>
    </lineage>
</organism>
<proteinExistence type="predicted"/>
<dbReference type="Proteomes" id="UP000242715">
    <property type="component" value="Unassembled WGS sequence"/>
</dbReference>
<sequence length="295" mass="33137">MATMLVLVNGSPTDEFPLERGLGQGDTLSPFFLLLAAEGLNILMKFMVERNLFIGYSVGELDLISVLHLQFADDTLLLGVKSWANVCARAVLVIFETMSGLKVNFNKSMLVGVNISDSWLGEVASALGCKVGKVPFLYPVLSIGGDPRRLVGKPLRKEYECLGVRQLSPFWGRAREIERRGRRRSLWLREIVRNRDGGYEVWGGRFGESISKKVGDEFDTFFWTDPWVDEIPLCERFGRLFDLTETKLRLVAEMTSLGWGAGGEAWVWRRLNLLIDGSDSLTLRLATLFMAFISS</sequence>
<accession>A0A2Z6NJ48</accession>
<name>A0A2Z6NJ48_TRISU</name>
<reference evidence="3" key="1">
    <citation type="journal article" date="2017" name="Front. Plant Sci.">
        <title>Climate Clever Clovers: New Paradigm to Reduce the Environmental Footprint of Ruminants by Breeding Low Methanogenic Forages Utilizing Haplotype Variation.</title>
        <authorList>
            <person name="Kaur P."/>
            <person name="Appels R."/>
            <person name="Bayer P.E."/>
            <person name="Keeble-Gagnere G."/>
            <person name="Wang J."/>
            <person name="Hirakawa H."/>
            <person name="Shirasawa K."/>
            <person name="Vercoe P."/>
            <person name="Stefanova K."/>
            <person name="Durmic Z."/>
            <person name="Nichols P."/>
            <person name="Revell C."/>
            <person name="Isobe S.N."/>
            <person name="Edwards D."/>
            <person name="Erskine W."/>
        </authorList>
    </citation>
    <scope>NUCLEOTIDE SEQUENCE [LARGE SCALE GENOMIC DNA]</scope>
    <source>
        <strain evidence="3">cv. Daliak</strain>
    </source>
</reference>
<dbReference type="InterPro" id="IPR000477">
    <property type="entry name" value="RT_dom"/>
</dbReference>
<protein>
    <recommendedName>
        <fullName evidence="1">Reverse transcriptase domain-containing protein</fullName>
    </recommendedName>
</protein>
<evidence type="ECO:0000259" key="1">
    <source>
        <dbReference type="PROSITE" id="PS50878"/>
    </source>
</evidence>
<dbReference type="EMBL" id="DF974003">
    <property type="protein sequence ID" value="GAU43931.1"/>
    <property type="molecule type" value="Genomic_DNA"/>
</dbReference>
<dbReference type="PANTHER" id="PTHR36617">
    <property type="entry name" value="PROTEIN, PUTATIVE-RELATED"/>
    <property type="match status" value="1"/>
</dbReference>
<evidence type="ECO:0000313" key="2">
    <source>
        <dbReference type="EMBL" id="GAU43931.1"/>
    </source>
</evidence>
<dbReference type="OrthoDB" id="1932527at2759"/>
<feature type="domain" description="Reverse transcriptase" evidence="1">
    <location>
        <begin position="1"/>
        <end position="124"/>
    </location>
</feature>